<feature type="transmembrane region" description="Helical" evidence="2">
    <location>
        <begin position="158"/>
        <end position="176"/>
    </location>
</feature>
<keyword evidence="2" id="KW-0812">Transmembrane</keyword>
<accession>A0A523BAL5</accession>
<dbReference type="EMBL" id="QNVH01000050">
    <property type="protein sequence ID" value="TDA37934.1"/>
    <property type="molecule type" value="Genomic_DNA"/>
</dbReference>
<dbReference type="InterPro" id="IPR036259">
    <property type="entry name" value="MFS_trans_sf"/>
</dbReference>
<evidence type="ECO:0000256" key="2">
    <source>
        <dbReference type="SAM" id="Phobius"/>
    </source>
</evidence>
<feature type="transmembrane region" description="Helical" evidence="2">
    <location>
        <begin position="134"/>
        <end position="152"/>
    </location>
</feature>
<dbReference type="InterPro" id="IPR011701">
    <property type="entry name" value="MFS"/>
</dbReference>
<dbReference type="PANTHER" id="PTHR43129">
    <property type="entry name" value="FOSMIDOMYCIN RESISTANCE PROTEIN"/>
    <property type="match status" value="1"/>
</dbReference>
<dbReference type="Pfam" id="PF07690">
    <property type="entry name" value="MFS_1"/>
    <property type="match status" value="1"/>
</dbReference>
<keyword evidence="2" id="KW-0472">Membrane</keyword>
<feature type="transmembrane region" description="Helical" evidence="2">
    <location>
        <begin position="257"/>
        <end position="277"/>
    </location>
</feature>
<evidence type="ECO:0000313" key="5">
    <source>
        <dbReference type="Proteomes" id="UP000315399"/>
    </source>
</evidence>
<feature type="transmembrane region" description="Helical" evidence="2">
    <location>
        <begin position="313"/>
        <end position="335"/>
    </location>
</feature>
<dbReference type="PROSITE" id="PS50850">
    <property type="entry name" value="MFS"/>
    <property type="match status" value="1"/>
</dbReference>
<dbReference type="SUPFAM" id="SSF103473">
    <property type="entry name" value="MFS general substrate transporter"/>
    <property type="match status" value="1"/>
</dbReference>
<gene>
    <name evidence="4" type="ORF">DSO08_04900</name>
</gene>
<feature type="transmembrane region" description="Helical" evidence="2">
    <location>
        <begin position="289"/>
        <end position="307"/>
    </location>
</feature>
<feature type="transmembrane region" description="Helical" evidence="2">
    <location>
        <begin position="94"/>
        <end position="113"/>
    </location>
</feature>
<evidence type="ECO:0000259" key="3">
    <source>
        <dbReference type="PROSITE" id="PS50850"/>
    </source>
</evidence>
<feature type="region of interest" description="Disordered" evidence="1">
    <location>
        <begin position="186"/>
        <end position="210"/>
    </location>
</feature>
<reference evidence="4 5" key="1">
    <citation type="journal article" date="2019" name="Nat. Microbiol.">
        <title>Expanding anaerobic alkane metabolism in the domain of Archaea.</title>
        <authorList>
            <person name="Wang Y."/>
            <person name="Wegener G."/>
            <person name="Hou J."/>
            <person name="Wang F."/>
            <person name="Xiao X."/>
        </authorList>
    </citation>
    <scope>NUCLEOTIDE SEQUENCE [LARGE SCALE GENOMIC DNA]</scope>
    <source>
        <strain evidence="4">WYZ-LMO10</strain>
    </source>
</reference>
<dbReference type="GO" id="GO:0005886">
    <property type="term" value="C:plasma membrane"/>
    <property type="evidence" value="ECO:0007669"/>
    <property type="project" value="TreeGrafter"/>
</dbReference>
<feature type="transmembrane region" description="Helical" evidence="2">
    <location>
        <begin position="37"/>
        <end position="57"/>
    </location>
</feature>
<dbReference type="Gene3D" id="1.20.1250.20">
    <property type="entry name" value="MFS general substrate transporter like domains"/>
    <property type="match status" value="1"/>
</dbReference>
<organism evidence="4 5">
    <name type="scientific">Thermoproteota archaeon</name>
    <dbReference type="NCBI Taxonomy" id="2056631"/>
    <lineage>
        <taxon>Archaea</taxon>
        <taxon>Thermoproteota</taxon>
    </lineage>
</organism>
<dbReference type="Proteomes" id="UP000315399">
    <property type="component" value="Unassembled WGS sequence"/>
</dbReference>
<name>A0A523BAL5_9CREN</name>
<feature type="transmembrane region" description="Helical" evidence="2">
    <location>
        <begin position="347"/>
        <end position="369"/>
    </location>
</feature>
<dbReference type="AlphaFoldDB" id="A0A523BAL5"/>
<keyword evidence="2" id="KW-1133">Transmembrane helix</keyword>
<feature type="compositionally biased region" description="Low complexity" evidence="1">
    <location>
        <begin position="195"/>
        <end position="210"/>
    </location>
</feature>
<feature type="transmembrane region" description="Helical" evidence="2">
    <location>
        <begin position="225"/>
        <end position="245"/>
    </location>
</feature>
<dbReference type="InterPro" id="IPR020846">
    <property type="entry name" value="MFS_dom"/>
</dbReference>
<feature type="transmembrane region" description="Helical" evidence="2">
    <location>
        <begin position="375"/>
        <end position="393"/>
    </location>
</feature>
<evidence type="ECO:0000313" key="4">
    <source>
        <dbReference type="EMBL" id="TDA37934.1"/>
    </source>
</evidence>
<protein>
    <recommendedName>
        <fullName evidence="3">Major facilitator superfamily (MFS) profile domain-containing protein</fullName>
    </recommendedName>
</protein>
<feature type="transmembrane region" description="Helical" evidence="2">
    <location>
        <begin position="69"/>
        <end position="88"/>
    </location>
</feature>
<dbReference type="PANTHER" id="PTHR43129:SF1">
    <property type="entry name" value="FOSMIDOMYCIN RESISTANCE PROTEIN"/>
    <property type="match status" value="1"/>
</dbReference>
<sequence>MDARYYANLMIHFMNDGTVFLLPAVLPLIILEYGLTFGAAGLLSSIIPFCLGVLQTPIGGVSDRFPNTLMLRLGILIVSIGSLTAALFPSLLIPSLFLIGIGGSIYHPVGYAYTSKIVRNSGTGTALGIQSSSGDMGILAALLTAGPLIAAGGWRSTFLLWGALCFASFLLSSLIFRRSDAPSEPLPEYKSETKSQPPSEAPSSPVPPSAAKGSTLYLLLKRESILIMVLFASLGAVQRLINTYLPTVLFFEGIDITIADSITAVLVGAGIIGGILGGNLVDRYGAKKMTLAFFLSSSILMAGAFFVRQTLPTVILVSIMGVALWGIYPALYLLMREATSVSIVGTSYGLLLSLGMLSGIASISLGGLLMENSPYLIFMLGASIAAFGTVLSTKLRMS</sequence>
<proteinExistence type="predicted"/>
<dbReference type="GO" id="GO:0022857">
    <property type="term" value="F:transmembrane transporter activity"/>
    <property type="evidence" value="ECO:0007669"/>
    <property type="project" value="InterPro"/>
</dbReference>
<feature type="domain" description="Major facilitator superfamily (MFS) profile" evidence="3">
    <location>
        <begin position="1"/>
        <end position="398"/>
    </location>
</feature>
<comment type="caution">
    <text evidence="4">The sequence shown here is derived from an EMBL/GenBank/DDBJ whole genome shotgun (WGS) entry which is preliminary data.</text>
</comment>
<evidence type="ECO:0000256" key="1">
    <source>
        <dbReference type="SAM" id="MobiDB-lite"/>
    </source>
</evidence>
<feature type="transmembrane region" description="Helical" evidence="2">
    <location>
        <begin position="12"/>
        <end position="31"/>
    </location>
</feature>